<proteinExistence type="predicted"/>
<comment type="caution">
    <text evidence="2">The sequence shown here is derived from an EMBL/GenBank/DDBJ whole genome shotgun (WGS) entry which is preliminary data.</text>
</comment>
<keyword evidence="1" id="KW-0812">Transmembrane</keyword>
<gene>
    <name evidence="2" type="ORF">AUR04nite_12030</name>
</gene>
<keyword evidence="3" id="KW-1185">Reference proteome</keyword>
<sequence>MTYERVSAVLFFVLIIAPVLVSVGAGLGVHRRGRREALKIYLGTGAFLALVYAFLAPLVANWLVPPPYDPAFAGGRGLDLRGVGLVIAGWLGGAAGLVATVVSFTVYWLRSSKARTT</sequence>
<evidence type="ECO:0000256" key="1">
    <source>
        <dbReference type="SAM" id="Phobius"/>
    </source>
</evidence>
<organism evidence="2 3">
    <name type="scientific">Glutamicibacter uratoxydans</name>
    <name type="common">Arthrobacter uratoxydans</name>
    <dbReference type="NCBI Taxonomy" id="43667"/>
    <lineage>
        <taxon>Bacteria</taxon>
        <taxon>Bacillati</taxon>
        <taxon>Actinomycetota</taxon>
        <taxon>Actinomycetes</taxon>
        <taxon>Micrococcales</taxon>
        <taxon>Micrococcaceae</taxon>
        <taxon>Glutamicibacter</taxon>
    </lineage>
</organism>
<feature type="transmembrane region" description="Helical" evidence="1">
    <location>
        <begin position="83"/>
        <end position="109"/>
    </location>
</feature>
<accession>A0A4Y4DT52</accession>
<feature type="transmembrane region" description="Helical" evidence="1">
    <location>
        <begin position="40"/>
        <end position="63"/>
    </location>
</feature>
<protein>
    <submittedName>
        <fullName evidence="2">Uncharacterized protein</fullName>
    </submittedName>
</protein>
<dbReference type="EMBL" id="BJNY01000006">
    <property type="protein sequence ID" value="GED05671.1"/>
    <property type="molecule type" value="Genomic_DNA"/>
</dbReference>
<evidence type="ECO:0000313" key="2">
    <source>
        <dbReference type="EMBL" id="GED05671.1"/>
    </source>
</evidence>
<keyword evidence="1" id="KW-1133">Transmembrane helix</keyword>
<feature type="transmembrane region" description="Helical" evidence="1">
    <location>
        <begin position="6"/>
        <end position="28"/>
    </location>
</feature>
<dbReference type="Proteomes" id="UP000316612">
    <property type="component" value="Unassembled WGS sequence"/>
</dbReference>
<name>A0A4Y4DT52_GLUUR</name>
<dbReference type="AlphaFoldDB" id="A0A4Y4DT52"/>
<dbReference type="RefSeq" id="WP_141362981.1">
    <property type="nucleotide sequence ID" value="NZ_BAAAJL010000007.1"/>
</dbReference>
<reference evidence="2 3" key="1">
    <citation type="submission" date="2019-06" db="EMBL/GenBank/DDBJ databases">
        <title>Whole genome shotgun sequence of Glutamicibacter uratoxydans NBRC 15515.</title>
        <authorList>
            <person name="Hosoyama A."/>
            <person name="Uohara A."/>
            <person name="Ohji S."/>
            <person name="Ichikawa N."/>
        </authorList>
    </citation>
    <scope>NUCLEOTIDE SEQUENCE [LARGE SCALE GENOMIC DNA]</scope>
    <source>
        <strain evidence="2 3">NBRC 15515</strain>
    </source>
</reference>
<keyword evidence="1" id="KW-0472">Membrane</keyword>
<evidence type="ECO:0000313" key="3">
    <source>
        <dbReference type="Proteomes" id="UP000316612"/>
    </source>
</evidence>